<evidence type="ECO:0000313" key="4">
    <source>
        <dbReference type="Proteomes" id="UP000287394"/>
    </source>
</evidence>
<keyword evidence="4" id="KW-1185">Reference proteome</keyword>
<feature type="compositionally biased region" description="Pro residues" evidence="1">
    <location>
        <begin position="113"/>
        <end position="142"/>
    </location>
</feature>
<proteinExistence type="predicted"/>
<keyword evidence="2" id="KW-0732">Signal</keyword>
<gene>
    <name evidence="3" type="ORF">CCAX7_24520</name>
</gene>
<sequence>MQILLRQKQSWGLLSAFTLLAVCVAPALAQRQGPPPPPGGKGAFGKISAVSSSSITVKNREGTATTFTIASLATFKLDGKTAAVSDLAAGQFAAVTSTDGTTTTAIDARTKMGPPPGGGGPGGPPPDGGQGGPPPDGPPPGE</sequence>
<organism evidence="3 4">
    <name type="scientific">Capsulimonas corticalis</name>
    <dbReference type="NCBI Taxonomy" id="2219043"/>
    <lineage>
        <taxon>Bacteria</taxon>
        <taxon>Bacillati</taxon>
        <taxon>Armatimonadota</taxon>
        <taxon>Armatimonadia</taxon>
        <taxon>Capsulimonadales</taxon>
        <taxon>Capsulimonadaceae</taxon>
        <taxon>Capsulimonas</taxon>
    </lineage>
</organism>
<evidence type="ECO:0000256" key="1">
    <source>
        <dbReference type="SAM" id="MobiDB-lite"/>
    </source>
</evidence>
<feature type="chain" id="PRO_5043321680" evidence="2">
    <location>
        <begin position="30"/>
        <end position="142"/>
    </location>
</feature>
<dbReference type="RefSeq" id="WP_125205957.1">
    <property type="nucleotide sequence ID" value="NZ_AP025739.1"/>
</dbReference>
<feature type="region of interest" description="Disordered" evidence="1">
    <location>
        <begin position="98"/>
        <end position="142"/>
    </location>
</feature>
<protein>
    <submittedName>
        <fullName evidence="3">Uncharacterized protein</fullName>
    </submittedName>
</protein>
<evidence type="ECO:0000256" key="2">
    <source>
        <dbReference type="SAM" id="SignalP"/>
    </source>
</evidence>
<dbReference type="Proteomes" id="UP000287394">
    <property type="component" value="Chromosome"/>
</dbReference>
<feature type="signal peptide" evidence="2">
    <location>
        <begin position="1"/>
        <end position="29"/>
    </location>
</feature>
<name>A0A402CVE0_9BACT</name>
<dbReference type="KEGG" id="ccot:CCAX7_24520"/>
<accession>A0A402CVE0</accession>
<evidence type="ECO:0000313" key="3">
    <source>
        <dbReference type="EMBL" id="BDI30401.1"/>
    </source>
</evidence>
<feature type="compositionally biased region" description="Low complexity" evidence="1">
    <location>
        <begin position="98"/>
        <end position="107"/>
    </location>
</feature>
<dbReference type="AlphaFoldDB" id="A0A402CVE0"/>
<reference evidence="3 4" key="1">
    <citation type="journal article" date="2019" name="Int. J. Syst. Evol. Microbiol.">
        <title>Capsulimonas corticalis gen. nov., sp. nov., an aerobic capsulated bacterium, of a novel bacterial order, Capsulimonadales ord. nov., of the class Armatimonadia of the phylum Armatimonadetes.</title>
        <authorList>
            <person name="Li J."/>
            <person name="Kudo C."/>
            <person name="Tonouchi A."/>
        </authorList>
    </citation>
    <scope>NUCLEOTIDE SEQUENCE [LARGE SCALE GENOMIC DNA]</scope>
    <source>
        <strain evidence="3 4">AX-7</strain>
    </source>
</reference>
<dbReference type="EMBL" id="AP025739">
    <property type="protein sequence ID" value="BDI30401.1"/>
    <property type="molecule type" value="Genomic_DNA"/>
</dbReference>